<sequence>MAGPSMLPTLANEGEIVVVDRLSRNLNPYNIRRGELLILLSPLDSTRTICKRVVGLPGDIVCVDPTGQAAPSTEHVKIPRGHIWIAGDNADASRDSRTYGPVPIGLVQGKLRARLWPFPAATIFRPNMTYID</sequence>
<evidence type="ECO:0000256" key="2">
    <source>
        <dbReference type="ARBA" id="ARBA00022792"/>
    </source>
</evidence>
<dbReference type="InterPro" id="IPR036286">
    <property type="entry name" value="LexA/Signal_pep-like_sf"/>
</dbReference>
<comment type="subcellular location">
    <subcellularLocation>
        <location evidence="1">Mitochondrion inner membrane</location>
    </subcellularLocation>
</comment>
<dbReference type="Gene3D" id="2.10.109.10">
    <property type="entry name" value="Umud Fragment, subunit A"/>
    <property type="match status" value="1"/>
</dbReference>
<keyword evidence="3" id="KW-0378">Hydrolase</keyword>
<organism evidence="9 10">
    <name type="scientific">Coprinellus micaceus</name>
    <name type="common">Glistening ink-cap mushroom</name>
    <name type="synonym">Coprinus micaceus</name>
    <dbReference type="NCBI Taxonomy" id="71717"/>
    <lineage>
        <taxon>Eukaryota</taxon>
        <taxon>Fungi</taxon>
        <taxon>Dikarya</taxon>
        <taxon>Basidiomycota</taxon>
        <taxon>Agaricomycotina</taxon>
        <taxon>Agaricomycetes</taxon>
        <taxon>Agaricomycetidae</taxon>
        <taxon>Agaricales</taxon>
        <taxon>Agaricineae</taxon>
        <taxon>Psathyrellaceae</taxon>
        <taxon>Coprinellus</taxon>
    </lineage>
</organism>
<dbReference type="PANTHER" id="PTHR12383">
    <property type="entry name" value="PROTEASE FAMILY S26 MITOCHONDRIAL INNER MEMBRANE PROTEASE-RELATED"/>
    <property type="match status" value="1"/>
</dbReference>
<evidence type="ECO:0000256" key="7">
    <source>
        <dbReference type="PIRSR" id="PIRSR600223-1"/>
    </source>
</evidence>
<reference evidence="9 10" key="1">
    <citation type="journal article" date="2019" name="Nat. Ecol. Evol.">
        <title>Megaphylogeny resolves global patterns of mushroom evolution.</title>
        <authorList>
            <person name="Varga T."/>
            <person name="Krizsan K."/>
            <person name="Foldi C."/>
            <person name="Dima B."/>
            <person name="Sanchez-Garcia M."/>
            <person name="Sanchez-Ramirez S."/>
            <person name="Szollosi G.J."/>
            <person name="Szarkandi J.G."/>
            <person name="Papp V."/>
            <person name="Albert L."/>
            <person name="Andreopoulos W."/>
            <person name="Angelini C."/>
            <person name="Antonin V."/>
            <person name="Barry K.W."/>
            <person name="Bougher N.L."/>
            <person name="Buchanan P."/>
            <person name="Buyck B."/>
            <person name="Bense V."/>
            <person name="Catcheside P."/>
            <person name="Chovatia M."/>
            <person name="Cooper J."/>
            <person name="Damon W."/>
            <person name="Desjardin D."/>
            <person name="Finy P."/>
            <person name="Geml J."/>
            <person name="Haridas S."/>
            <person name="Hughes K."/>
            <person name="Justo A."/>
            <person name="Karasinski D."/>
            <person name="Kautmanova I."/>
            <person name="Kiss B."/>
            <person name="Kocsube S."/>
            <person name="Kotiranta H."/>
            <person name="LaButti K.M."/>
            <person name="Lechner B.E."/>
            <person name="Liimatainen K."/>
            <person name="Lipzen A."/>
            <person name="Lukacs Z."/>
            <person name="Mihaltcheva S."/>
            <person name="Morgado L.N."/>
            <person name="Niskanen T."/>
            <person name="Noordeloos M.E."/>
            <person name="Ohm R.A."/>
            <person name="Ortiz-Santana B."/>
            <person name="Ovrebo C."/>
            <person name="Racz N."/>
            <person name="Riley R."/>
            <person name="Savchenko A."/>
            <person name="Shiryaev A."/>
            <person name="Soop K."/>
            <person name="Spirin V."/>
            <person name="Szebenyi C."/>
            <person name="Tomsovsky M."/>
            <person name="Tulloss R.E."/>
            <person name="Uehling J."/>
            <person name="Grigoriev I.V."/>
            <person name="Vagvolgyi C."/>
            <person name="Papp T."/>
            <person name="Martin F.M."/>
            <person name="Miettinen O."/>
            <person name="Hibbett D.S."/>
            <person name="Nagy L.G."/>
        </authorList>
    </citation>
    <scope>NUCLEOTIDE SEQUENCE [LARGE SCALE GENOMIC DNA]</scope>
    <source>
        <strain evidence="9 10">FP101781</strain>
    </source>
</reference>
<feature type="active site" evidence="7">
    <location>
        <position position="51"/>
    </location>
</feature>
<comment type="caution">
    <text evidence="9">The sequence shown here is derived from an EMBL/GenBank/DDBJ whole genome shotgun (WGS) entry which is preliminary data.</text>
</comment>
<evidence type="ECO:0000256" key="4">
    <source>
        <dbReference type="ARBA" id="ARBA00023128"/>
    </source>
</evidence>
<dbReference type="PANTHER" id="PTHR12383:SF16">
    <property type="entry name" value="MITOCHONDRIAL INNER MEMBRANE PROTEASE SUBUNIT 1"/>
    <property type="match status" value="1"/>
</dbReference>
<dbReference type="AlphaFoldDB" id="A0A4Y7TYT8"/>
<gene>
    <name evidence="9" type="ORF">FA13DRAFT_451969</name>
</gene>
<evidence type="ECO:0000256" key="1">
    <source>
        <dbReference type="ARBA" id="ARBA00004273"/>
    </source>
</evidence>
<dbReference type="InterPro" id="IPR052064">
    <property type="entry name" value="Mito_IMP1_subunit"/>
</dbReference>
<dbReference type="GO" id="GO:0042720">
    <property type="term" value="C:mitochondrial inner membrane peptidase complex"/>
    <property type="evidence" value="ECO:0007669"/>
    <property type="project" value="TreeGrafter"/>
</dbReference>
<proteinExistence type="inferred from homology"/>
<dbReference type="STRING" id="71717.A0A4Y7TYT8"/>
<dbReference type="OrthoDB" id="308440at2759"/>
<dbReference type="SUPFAM" id="SSF51306">
    <property type="entry name" value="LexA/Signal peptidase"/>
    <property type="match status" value="1"/>
</dbReference>
<keyword evidence="5" id="KW-0472">Membrane</keyword>
<dbReference type="PROSITE" id="PS00761">
    <property type="entry name" value="SPASE_I_3"/>
    <property type="match status" value="1"/>
</dbReference>
<dbReference type="EMBL" id="QPFP01000002">
    <property type="protein sequence ID" value="TEB39181.1"/>
    <property type="molecule type" value="Genomic_DNA"/>
</dbReference>
<dbReference type="GO" id="GO:0004252">
    <property type="term" value="F:serine-type endopeptidase activity"/>
    <property type="evidence" value="ECO:0007669"/>
    <property type="project" value="InterPro"/>
</dbReference>
<dbReference type="Pfam" id="PF10502">
    <property type="entry name" value="Peptidase_S26"/>
    <property type="match status" value="2"/>
</dbReference>
<keyword evidence="10" id="KW-1185">Reference proteome</keyword>
<dbReference type="InterPro" id="IPR019757">
    <property type="entry name" value="Pept_S26A_signal_pept_1_Lys-AS"/>
</dbReference>
<dbReference type="PROSITE" id="PS00760">
    <property type="entry name" value="SPASE_I_2"/>
    <property type="match status" value="1"/>
</dbReference>
<keyword evidence="2" id="KW-0999">Mitochondrion inner membrane</keyword>
<dbReference type="CDD" id="cd06530">
    <property type="entry name" value="S26_SPase_I"/>
    <property type="match status" value="1"/>
</dbReference>
<dbReference type="InterPro" id="IPR019533">
    <property type="entry name" value="Peptidase_S26"/>
</dbReference>
<dbReference type="Proteomes" id="UP000298030">
    <property type="component" value="Unassembled WGS sequence"/>
</dbReference>
<dbReference type="InterPro" id="IPR000223">
    <property type="entry name" value="Pept_S26A_signal_pept_1"/>
</dbReference>
<keyword evidence="4" id="KW-0496">Mitochondrion</keyword>
<protein>
    <submittedName>
        <fullName evidence="9">Signal peptidase I family protein</fullName>
    </submittedName>
</protein>
<evidence type="ECO:0000259" key="8">
    <source>
        <dbReference type="Pfam" id="PF10502"/>
    </source>
</evidence>
<evidence type="ECO:0000256" key="3">
    <source>
        <dbReference type="ARBA" id="ARBA00022801"/>
    </source>
</evidence>
<dbReference type="GO" id="GO:0006627">
    <property type="term" value="P:protein processing involved in protein targeting to mitochondrion"/>
    <property type="evidence" value="ECO:0007669"/>
    <property type="project" value="TreeGrafter"/>
</dbReference>
<dbReference type="PRINTS" id="PR00727">
    <property type="entry name" value="LEADERPTASE"/>
</dbReference>
<feature type="domain" description="Peptidase S26" evidence="8">
    <location>
        <begin position="3"/>
        <end position="64"/>
    </location>
</feature>
<evidence type="ECO:0000313" key="9">
    <source>
        <dbReference type="EMBL" id="TEB39181.1"/>
    </source>
</evidence>
<feature type="active site" evidence="7">
    <location>
        <position position="5"/>
    </location>
</feature>
<name>A0A4Y7TYT8_COPMI</name>
<comment type="similarity">
    <text evidence="6">Belongs to the peptidase S26 family. IMP1 subfamily.</text>
</comment>
<dbReference type="GO" id="GO:0006465">
    <property type="term" value="P:signal peptide processing"/>
    <property type="evidence" value="ECO:0007669"/>
    <property type="project" value="InterPro"/>
</dbReference>
<evidence type="ECO:0000256" key="6">
    <source>
        <dbReference type="ARBA" id="ARBA00038445"/>
    </source>
</evidence>
<accession>A0A4Y7TYT8</accession>
<evidence type="ECO:0000256" key="5">
    <source>
        <dbReference type="ARBA" id="ARBA00023136"/>
    </source>
</evidence>
<dbReference type="InterPro" id="IPR019758">
    <property type="entry name" value="Pept_S26A_signal_pept_1_CS"/>
</dbReference>
<evidence type="ECO:0000313" key="10">
    <source>
        <dbReference type="Proteomes" id="UP000298030"/>
    </source>
</evidence>
<feature type="domain" description="Peptidase S26" evidence="8">
    <location>
        <begin position="70"/>
        <end position="116"/>
    </location>
</feature>